<reference evidence="1 2" key="1">
    <citation type="submission" date="2018-08" db="EMBL/GenBank/DDBJ databases">
        <title>Meiothermus cateniformans JCM 15151 genome sequencing project.</title>
        <authorList>
            <person name="Da Costa M.S."/>
            <person name="Albuquerque L."/>
            <person name="Raposo P."/>
            <person name="Froufe H.J.C."/>
            <person name="Barroso C.S."/>
            <person name="Egas C."/>
        </authorList>
    </citation>
    <scope>NUCLEOTIDE SEQUENCE [LARGE SCALE GENOMIC DNA]</scope>
    <source>
        <strain evidence="1 2">JCM 15151</strain>
    </source>
</reference>
<evidence type="ECO:0000313" key="2">
    <source>
        <dbReference type="Proteomes" id="UP000266089"/>
    </source>
</evidence>
<protein>
    <submittedName>
        <fullName evidence="1">Uncharacterized protein</fullName>
    </submittedName>
</protein>
<accession>A0A399DT06</accession>
<proteinExistence type="predicted"/>
<name>A0A399DT06_9DEIN</name>
<dbReference type="OrthoDB" id="26569at2"/>
<sequence length="64" mass="7164">METTLMPSNNNPLGQYPSSGRLIRPASLILRRPPAKGSVKAIWDGFRLSKAWGEVLETYDLPHE</sequence>
<organism evidence="1 2">
    <name type="scientific">Meiothermus taiwanensis</name>
    <dbReference type="NCBI Taxonomy" id="172827"/>
    <lineage>
        <taxon>Bacteria</taxon>
        <taxon>Thermotogati</taxon>
        <taxon>Deinococcota</taxon>
        <taxon>Deinococci</taxon>
        <taxon>Thermales</taxon>
        <taxon>Thermaceae</taxon>
        <taxon>Meiothermus</taxon>
    </lineage>
</organism>
<dbReference type="AlphaFoldDB" id="A0A399DT06"/>
<comment type="caution">
    <text evidence="1">The sequence shown here is derived from an EMBL/GenBank/DDBJ whole genome shotgun (WGS) entry which is preliminary data.</text>
</comment>
<gene>
    <name evidence="1" type="ORF">Mcate_02659</name>
</gene>
<dbReference type="RefSeq" id="WP_027887104.1">
    <property type="nucleotide sequence ID" value="NZ_JBHSXZ010000069.1"/>
</dbReference>
<evidence type="ECO:0000313" key="1">
    <source>
        <dbReference type="EMBL" id="RIH74573.1"/>
    </source>
</evidence>
<dbReference type="EMBL" id="QWKX01000106">
    <property type="protein sequence ID" value="RIH74573.1"/>
    <property type="molecule type" value="Genomic_DNA"/>
</dbReference>
<dbReference type="Proteomes" id="UP000266089">
    <property type="component" value="Unassembled WGS sequence"/>
</dbReference>